<evidence type="ECO:0008006" key="10">
    <source>
        <dbReference type="Google" id="ProtNLM"/>
    </source>
</evidence>
<dbReference type="VEuPathDB" id="VectorBase:LOC119160967"/>
<keyword evidence="6" id="KW-0175">Coiled coil</keyword>
<evidence type="ECO:0000256" key="7">
    <source>
        <dbReference type="SAM" id="Phobius"/>
    </source>
</evidence>
<evidence type="ECO:0000256" key="6">
    <source>
        <dbReference type="SAM" id="Coils"/>
    </source>
</evidence>
<dbReference type="Pfam" id="PF00939">
    <property type="entry name" value="Na_sulph_symp"/>
    <property type="match status" value="1"/>
</dbReference>
<dbReference type="EMBL" id="JABSTU010000001">
    <property type="protein sequence ID" value="KAH8039389.1"/>
    <property type="molecule type" value="Genomic_DNA"/>
</dbReference>
<evidence type="ECO:0000256" key="1">
    <source>
        <dbReference type="ARBA" id="ARBA00004141"/>
    </source>
</evidence>
<proteinExistence type="inferred from homology"/>
<dbReference type="GO" id="GO:0015137">
    <property type="term" value="F:citrate transmembrane transporter activity"/>
    <property type="evidence" value="ECO:0007669"/>
    <property type="project" value="TreeGrafter"/>
</dbReference>
<dbReference type="GO" id="GO:0005886">
    <property type="term" value="C:plasma membrane"/>
    <property type="evidence" value="ECO:0007669"/>
    <property type="project" value="TreeGrafter"/>
</dbReference>
<feature type="transmembrane region" description="Helical" evidence="7">
    <location>
        <begin position="410"/>
        <end position="428"/>
    </location>
</feature>
<dbReference type="PANTHER" id="PTHR10283">
    <property type="entry name" value="SOLUTE CARRIER FAMILY 13 MEMBER"/>
    <property type="match status" value="1"/>
</dbReference>
<feature type="transmembrane region" description="Helical" evidence="7">
    <location>
        <begin position="120"/>
        <end position="146"/>
    </location>
</feature>
<feature type="transmembrane region" description="Helical" evidence="7">
    <location>
        <begin position="97"/>
        <end position="113"/>
    </location>
</feature>
<feature type="transmembrane region" description="Helical" evidence="7">
    <location>
        <begin position="448"/>
        <end position="468"/>
    </location>
</feature>
<keyword evidence="4 7" id="KW-1133">Transmembrane helix</keyword>
<accession>A0A9J6EYW8</accession>
<feature type="transmembrane region" description="Helical" evidence="7">
    <location>
        <begin position="22"/>
        <end position="41"/>
    </location>
</feature>
<evidence type="ECO:0000256" key="3">
    <source>
        <dbReference type="ARBA" id="ARBA00022692"/>
    </source>
</evidence>
<dbReference type="PANTHER" id="PTHR10283:SF82">
    <property type="entry name" value="SOLUTE CARRIER FAMILY 13 MEMBER 2"/>
    <property type="match status" value="1"/>
</dbReference>
<evidence type="ECO:0000256" key="5">
    <source>
        <dbReference type="ARBA" id="ARBA00023136"/>
    </source>
</evidence>
<protein>
    <recommendedName>
        <fullName evidence="10">Na+/dicarboxylate na+/tricarboxylate and phosphate transporter</fullName>
    </recommendedName>
</protein>
<evidence type="ECO:0000313" key="9">
    <source>
        <dbReference type="Proteomes" id="UP000821866"/>
    </source>
</evidence>
<evidence type="ECO:0000256" key="2">
    <source>
        <dbReference type="ARBA" id="ARBA00006772"/>
    </source>
</evidence>
<gene>
    <name evidence="8" type="ORF">HPB51_006409</name>
</gene>
<sequence length="614" mass="68840">MEASHASSTSRSMLISDALRKYKIIVGYLFFVAMLIGVFVVRDRLVQCGLAVGGIVVLWAFEPIPYHVTSFVPLVVFPLSNLIPAKEVAMRYMNDDVIRALSGLFISILLQTSKLNRRMALYLLLAVGTSVRWLLLVYMWLVFLFAMFVTDAAVTAIMISLVDTLVAELYASKVRVRIAKLNKANEEAKLKQQQAAAAGGAGAEQEARAGNDGQEVAPYADYDHVLHEEQTHCAILRKAFMLALSYAAVSGTAVLLANRPCFILEALLLDQYNYMISETKWVAVNAAFGLVTLVFAWLFVFYTFLRKYDEDGAEDPAAAKEVCRSKLEQLGEMTLNEMTVTGLFFLCLVLWVTRQPHIVHGWQDYLGLRLVSESTVGFFVIILAFLLPSDFHNFELKNRILKWNDVYHKMPWGVIFVMSGNIAISYALRECGAFRALMDWSRHLSANTVWAELFFLFLTAIASEITTVKDRLPELYYIAGNVSQLTDMHPLRLMLPVSAASELNYMMPSSGARNAIIFEISYVTALEMILPGLLMKVISCFLYLSILNSVGDIMMGDEVLTVVNTTVAAVVGPTVLGQRVRFRQERALRQQTLKEHTQKKKDLEVALIVHFNVL</sequence>
<name>A0A9J6EYW8_RHIMP</name>
<feature type="transmembrane region" description="Helical" evidence="7">
    <location>
        <begin position="48"/>
        <end position="77"/>
    </location>
</feature>
<dbReference type="Proteomes" id="UP000821866">
    <property type="component" value="Chromosome 1"/>
</dbReference>
<organism evidence="8 9">
    <name type="scientific">Rhipicephalus microplus</name>
    <name type="common">Cattle tick</name>
    <name type="synonym">Boophilus microplus</name>
    <dbReference type="NCBI Taxonomy" id="6941"/>
    <lineage>
        <taxon>Eukaryota</taxon>
        <taxon>Metazoa</taxon>
        <taxon>Ecdysozoa</taxon>
        <taxon>Arthropoda</taxon>
        <taxon>Chelicerata</taxon>
        <taxon>Arachnida</taxon>
        <taxon>Acari</taxon>
        <taxon>Parasitiformes</taxon>
        <taxon>Ixodida</taxon>
        <taxon>Ixodoidea</taxon>
        <taxon>Ixodidae</taxon>
        <taxon>Rhipicephalinae</taxon>
        <taxon>Rhipicephalus</taxon>
        <taxon>Boophilus</taxon>
    </lineage>
</organism>
<dbReference type="InterPro" id="IPR001898">
    <property type="entry name" value="SLC13A/DASS"/>
</dbReference>
<keyword evidence="9" id="KW-1185">Reference proteome</keyword>
<comment type="subcellular location">
    <subcellularLocation>
        <location evidence="1">Membrane</location>
        <topology evidence="1">Multi-pass membrane protein</topology>
    </subcellularLocation>
</comment>
<evidence type="ECO:0000313" key="8">
    <source>
        <dbReference type="EMBL" id="KAH8039389.1"/>
    </source>
</evidence>
<feature type="transmembrane region" description="Helical" evidence="7">
    <location>
        <begin position="365"/>
        <end position="389"/>
    </location>
</feature>
<keyword evidence="3 7" id="KW-0812">Transmembrane</keyword>
<feature type="transmembrane region" description="Helical" evidence="7">
    <location>
        <begin position="281"/>
        <end position="305"/>
    </location>
</feature>
<feature type="transmembrane region" description="Helical" evidence="7">
    <location>
        <begin position="334"/>
        <end position="353"/>
    </location>
</feature>
<feature type="transmembrane region" description="Helical" evidence="7">
    <location>
        <begin position="152"/>
        <end position="171"/>
    </location>
</feature>
<feature type="coiled-coil region" evidence="6">
    <location>
        <begin position="171"/>
        <end position="198"/>
    </location>
</feature>
<dbReference type="AlphaFoldDB" id="A0A9J6EYW8"/>
<comment type="similarity">
    <text evidence="2">Belongs to the SLC13A/DASS transporter (TC 2.A.47) family. NADC subfamily.</text>
</comment>
<reference evidence="8" key="2">
    <citation type="submission" date="2021-09" db="EMBL/GenBank/DDBJ databases">
        <authorList>
            <person name="Jia N."/>
            <person name="Wang J."/>
            <person name="Shi W."/>
            <person name="Du L."/>
            <person name="Sun Y."/>
            <person name="Zhan W."/>
            <person name="Jiang J."/>
            <person name="Wang Q."/>
            <person name="Zhang B."/>
            <person name="Ji P."/>
            <person name="Sakyi L.B."/>
            <person name="Cui X."/>
            <person name="Yuan T."/>
            <person name="Jiang B."/>
            <person name="Yang W."/>
            <person name="Lam T.T.-Y."/>
            <person name="Chang Q."/>
            <person name="Ding S."/>
            <person name="Wang X."/>
            <person name="Zhu J."/>
            <person name="Ruan X."/>
            <person name="Zhao L."/>
            <person name="Wei J."/>
            <person name="Que T."/>
            <person name="Du C."/>
            <person name="Cheng J."/>
            <person name="Dai P."/>
            <person name="Han X."/>
            <person name="Huang E."/>
            <person name="Gao Y."/>
            <person name="Liu J."/>
            <person name="Shao H."/>
            <person name="Ye R."/>
            <person name="Li L."/>
            <person name="Wei W."/>
            <person name="Wang X."/>
            <person name="Wang C."/>
            <person name="Huo Q."/>
            <person name="Li W."/>
            <person name="Guo W."/>
            <person name="Chen H."/>
            <person name="Chen S."/>
            <person name="Zhou L."/>
            <person name="Zhou L."/>
            <person name="Ni X."/>
            <person name="Tian J."/>
            <person name="Zhou Y."/>
            <person name="Sheng Y."/>
            <person name="Liu T."/>
            <person name="Pan Y."/>
            <person name="Xia L."/>
            <person name="Li J."/>
            <person name="Zhao F."/>
            <person name="Cao W."/>
        </authorList>
    </citation>
    <scope>NUCLEOTIDE SEQUENCE</scope>
    <source>
        <strain evidence="8">Rmic-2018</strain>
        <tissue evidence="8">Larvae</tissue>
    </source>
</reference>
<comment type="caution">
    <text evidence="8">The sequence shown here is derived from an EMBL/GenBank/DDBJ whole genome shotgun (WGS) entry which is preliminary data.</text>
</comment>
<reference evidence="8" key="1">
    <citation type="journal article" date="2020" name="Cell">
        <title>Large-Scale Comparative Analyses of Tick Genomes Elucidate Their Genetic Diversity and Vector Capacities.</title>
        <authorList>
            <consortium name="Tick Genome and Microbiome Consortium (TIGMIC)"/>
            <person name="Jia N."/>
            <person name="Wang J."/>
            <person name="Shi W."/>
            <person name="Du L."/>
            <person name="Sun Y."/>
            <person name="Zhan W."/>
            <person name="Jiang J.F."/>
            <person name="Wang Q."/>
            <person name="Zhang B."/>
            <person name="Ji P."/>
            <person name="Bell-Sakyi L."/>
            <person name="Cui X.M."/>
            <person name="Yuan T.T."/>
            <person name="Jiang B.G."/>
            <person name="Yang W.F."/>
            <person name="Lam T.T."/>
            <person name="Chang Q.C."/>
            <person name="Ding S.J."/>
            <person name="Wang X.J."/>
            <person name="Zhu J.G."/>
            <person name="Ruan X.D."/>
            <person name="Zhao L."/>
            <person name="Wei J.T."/>
            <person name="Ye R.Z."/>
            <person name="Que T.C."/>
            <person name="Du C.H."/>
            <person name="Zhou Y.H."/>
            <person name="Cheng J.X."/>
            <person name="Dai P.F."/>
            <person name="Guo W.B."/>
            <person name="Han X.H."/>
            <person name="Huang E.J."/>
            <person name="Li L.F."/>
            <person name="Wei W."/>
            <person name="Gao Y.C."/>
            <person name="Liu J.Z."/>
            <person name="Shao H.Z."/>
            <person name="Wang X."/>
            <person name="Wang C.C."/>
            <person name="Yang T.C."/>
            <person name="Huo Q.B."/>
            <person name="Li W."/>
            <person name="Chen H.Y."/>
            <person name="Chen S.E."/>
            <person name="Zhou L.G."/>
            <person name="Ni X.B."/>
            <person name="Tian J.H."/>
            <person name="Sheng Y."/>
            <person name="Liu T."/>
            <person name="Pan Y.S."/>
            <person name="Xia L.Y."/>
            <person name="Li J."/>
            <person name="Zhao F."/>
            <person name="Cao W.C."/>
        </authorList>
    </citation>
    <scope>NUCLEOTIDE SEQUENCE</scope>
    <source>
        <strain evidence="8">Rmic-2018</strain>
    </source>
</reference>
<evidence type="ECO:0000256" key="4">
    <source>
        <dbReference type="ARBA" id="ARBA00022989"/>
    </source>
</evidence>
<keyword evidence="5 7" id="KW-0472">Membrane</keyword>
<dbReference type="GO" id="GO:0015141">
    <property type="term" value="F:succinate transmembrane transporter activity"/>
    <property type="evidence" value="ECO:0007669"/>
    <property type="project" value="TreeGrafter"/>
</dbReference>
<feature type="transmembrane region" description="Helical" evidence="7">
    <location>
        <begin position="516"/>
        <end position="547"/>
    </location>
</feature>